<organism evidence="2 3">
    <name type="scientific">Symbiodinium natans</name>
    <dbReference type="NCBI Taxonomy" id="878477"/>
    <lineage>
        <taxon>Eukaryota</taxon>
        <taxon>Sar</taxon>
        <taxon>Alveolata</taxon>
        <taxon>Dinophyceae</taxon>
        <taxon>Suessiales</taxon>
        <taxon>Symbiodiniaceae</taxon>
        <taxon>Symbiodinium</taxon>
    </lineage>
</organism>
<evidence type="ECO:0000256" key="1">
    <source>
        <dbReference type="SAM" id="SignalP"/>
    </source>
</evidence>
<evidence type="ECO:0000313" key="3">
    <source>
        <dbReference type="Proteomes" id="UP000604046"/>
    </source>
</evidence>
<dbReference type="EMBL" id="CAJNDS010002819">
    <property type="protein sequence ID" value="CAE7608738.1"/>
    <property type="molecule type" value="Genomic_DNA"/>
</dbReference>
<evidence type="ECO:0008006" key="4">
    <source>
        <dbReference type="Google" id="ProtNLM"/>
    </source>
</evidence>
<gene>
    <name evidence="2" type="ORF">SNAT2548_LOCUS34605</name>
</gene>
<evidence type="ECO:0000313" key="2">
    <source>
        <dbReference type="EMBL" id="CAE7608738.1"/>
    </source>
</evidence>
<dbReference type="AlphaFoldDB" id="A0A812UZF8"/>
<proteinExistence type="predicted"/>
<feature type="chain" id="PRO_5032602134" description="CPW-WPC domain-containing protein" evidence="1">
    <location>
        <begin position="18"/>
        <end position="288"/>
    </location>
</feature>
<feature type="signal peptide" evidence="1">
    <location>
        <begin position="1"/>
        <end position="17"/>
    </location>
</feature>
<accession>A0A812UZF8</accession>
<sequence>MLAVLAAAALCLSSVRSYKVHGNEAIEANRSGAKAYCTDRGAAAALSCKEIIEILQMKCNETWQDLCPGANHPLNEKFNTKTFAEWCPDICPTPSTTQPTSTQPKVPLKDLSVEDFNNKIGKASQTLDCLAAMSKEAEDAGDIQKADELKQLMNAELATELDKLAELSSQDHEVSEMQKQSGRQVAVKQVQDELDKDVSNVLSAMELSSDAIENFKQSLEKVAHECDDDDEAEALSEDEGSMLENEMVRGYHTESEVLTMKKEERYLAAKCKQETVDVDHFVGALTAA</sequence>
<protein>
    <recommendedName>
        <fullName evidence="4">CPW-WPC domain-containing protein</fullName>
    </recommendedName>
</protein>
<comment type="caution">
    <text evidence="2">The sequence shown here is derived from an EMBL/GenBank/DDBJ whole genome shotgun (WGS) entry which is preliminary data.</text>
</comment>
<reference evidence="2" key="1">
    <citation type="submission" date="2021-02" db="EMBL/GenBank/DDBJ databases">
        <authorList>
            <person name="Dougan E. K."/>
            <person name="Rhodes N."/>
            <person name="Thang M."/>
            <person name="Chan C."/>
        </authorList>
    </citation>
    <scope>NUCLEOTIDE SEQUENCE</scope>
</reference>
<keyword evidence="1" id="KW-0732">Signal</keyword>
<name>A0A812UZF8_9DINO</name>
<dbReference type="Proteomes" id="UP000604046">
    <property type="component" value="Unassembled WGS sequence"/>
</dbReference>
<keyword evidence="3" id="KW-1185">Reference proteome</keyword>